<gene>
    <name evidence="2" type="ORF">UFOPK1591_01258</name>
</gene>
<protein>
    <submittedName>
        <fullName evidence="2">Unannotated protein</fullName>
    </submittedName>
</protein>
<feature type="region of interest" description="Disordered" evidence="1">
    <location>
        <begin position="58"/>
        <end position="94"/>
    </location>
</feature>
<name>A0A6J6E1K0_9ZZZZ</name>
<organism evidence="2">
    <name type="scientific">freshwater metagenome</name>
    <dbReference type="NCBI Taxonomy" id="449393"/>
    <lineage>
        <taxon>unclassified sequences</taxon>
        <taxon>metagenomes</taxon>
        <taxon>ecological metagenomes</taxon>
    </lineage>
</organism>
<dbReference type="EMBL" id="CAEZTD010000119">
    <property type="protein sequence ID" value="CAB4570271.1"/>
    <property type="molecule type" value="Genomic_DNA"/>
</dbReference>
<reference evidence="2" key="1">
    <citation type="submission" date="2020-05" db="EMBL/GenBank/DDBJ databases">
        <authorList>
            <person name="Chiriac C."/>
            <person name="Salcher M."/>
            <person name="Ghai R."/>
            <person name="Kavagutti S V."/>
        </authorList>
    </citation>
    <scope>NUCLEOTIDE SEQUENCE</scope>
</reference>
<evidence type="ECO:0000313" key="2">
    <source>
        <dbReference type="EMBL" id="CAB4570271.1"/>
    </source>
</evidence>
<feature type="compositionally biased region" description="Low complexity" evidence="1">
    <location>
        <begin position="58"/>
        <end position="77"/>
    </location>
</feature>
<sequence length="94" mass="10056">MTDRFVRPDPSALSVLVLTAQTARLDAMTVTRDPHAAQIDSTAPHAGMIVPTVLSAATPRSTLTSRTSPRSLLRTTSCSNASRRRPRLPSTSKA</sequence>
<dbReference type="AlphaFoldDB" id="A0A6J6E1K0"/>
<accession>A0A6J6E1K0</accession>
<evidence type="ECO:0000256" key="1">
    <source>
        <dbReference type="SAM" id="MobiDB-lite"/>
    </source>
</evidence>
<proteinExistence type="predicted"/>